<dbReference type="Proteomes" id="UP001200642">
    <property type="component" value="Unassembled WGS sequence"/>
</dbReference>
<dbReference type="EMBL" id="JAIRBC010000001">
    <property type="protein sequence ID" value="MCG2459159.1"/>
    <property type="molecule type" value="Genomic_DNA"/>
</dbReference>
<dbReference type="GO" id="GO:1901135">
    <property type="term" value="P:carbohydrate derivative metabolic process"/>
    <property type="evidence" value="ECO:0007669"/>
    <property type="project" value="InterPro"/>
</dbReference>
<evidence type="ECO:0000313" key="3">
    <source>
        <dbReference type="Proteomes" id="UP001200642"/>
    </source>
</evidence>
<keyword evidence="3" id="KW-1185">Reference proteome</keyword>
<dbReference type="GO" id="GO:0097367">
    <property type="term" value="F:carbohydrate derivative binding"/>
    <property type="evidence" value="ECO:0007669"/>
    <property type="project" value="InterPro"/>
</dbReference>
<name>A0AAE3ES70_9FLAO</name>
<dbReference type="NCBIfam" id="NF002805">
    <property type="entry name" value="PRK02947.1"/>
    <property type="match status" value="1"/>
</dbReference>
<dbReference type="InterPro" id="IPR046348">
    <property type="entry name" value="SIS_dom_sf"/>
</dbReference>
<dbReference type="Gene3D" id="3.40.50.10490">
    <property type="entry name" value="Glucose-6-phosphate isomerase like protein, domain 1"/>
    <property type="match status" value="1"/>
</dbReference>
<dbReference type="InterPro" id="IPR001347">
    <property type="entry name" value="SIS_dom"/>
</dbReference>
<dbReference type="SUPFAM" id="SSF53697">
    <property type="entry name" value="SIS domain"/>
    <property type="match status" value="1"/>
</dbReference>
<gene>
    <name evidence="2" type="ORF">K8352_00190</name>
</gene>
<dbReference type="AlphaFoldDB" id="A0AAE3ES70"/>
<dbReference type="Pfam" id="PF13580">
    <property type="entry name" value="SIS_2"/>
    <property type="match status" value="1"/>
</dbReference>
<proteinExistence type="predicted"/>
<dbReference type="PROSITE" id="PS51464">
    <property type="entry name" value="SIS"/>
    <property type="match status" value="1"/>
</dbReference>
<reference evidence="2" key="1">
    <citation type="submission" date="2023-02" db="EMBL/GenBank/DDBJ databases">
        <title>Genome of Flavobacteriaceae gen. nov. sp. strain F89.</title>
        <authorList>
            <person name="Wang Y."/>
        </authorList>
    </citation>
    <scope>NUCLEOTIDE SEQUENCE</scope>
    <source>
        <strain evidence="2">F89</strain>
    </source>
</reference>
<protein>
    <submittedName>
        <fullName evidence="2">SIS domain-containing protein</fullName>
    </submittedName>
</protein>
<dbReference type="RefSeq" id="WP_317900311.1">
    <property type="nucleotide sequence ID" value="NZ_JAIRBC010000001.1"/>
</dbReference>
<organism evidence="2 3">
    <name type="scientific">Cerina litoralis</name>
    <dbReference type="NCBI Taxonomy" id="2874477"/>
    <lineage>
        <taxon>Bacteria</taxon>
        <taxon>Pseudomonadati</taxon>
        <taxon>Bacteroidota</taxon>
        <taxon>Flavobacteriia</taxon>
        <taxon>Flavobacteriales</taxon>
        <taxon>Flavobacteriaceae</taxon>
        <taxon>Cerina</taxon>
    </lineage>
</organism>
<feature type="domain" description="SIS" evidence="1">
    <location>
        <begin position="38"/>
        <end position="222"/>
    </location>
</feature>
<accession>A0AAE3ES70</accession>
<sequence length="267" mass="29265">MAENKNGSYTQQYLDRAKQIISVVEKQETIIQEVAQLFANSILEGRMVHLFGSGHSRMMVEEMWPRYGSFPGFNPIVELSVSFHNLVVGSNGQRQAMFLENVAGLAKRILRNFDITDQDTALIISSSGCNVLPIEMAEEFQKKKVKVVALVSSLHLKGSSSKRTDGKKLVDFADYVLDTGAPLGDAMIKIEALDTPVAPGSTLGGVLLINTIKAEIANILVQNGKTPKVLSSGKIIGEQKAIDLFESAYDEHAHNMAKLYQNLGNRN</sequence>
<evidence type="ECO:0000259" key="1">
    <source>
        <dbReference type="PROSITE" id="PS51464"/>
    </source>
</evidence>
<comment type="caution">
    <text evidence="2">The sequence shown here is derived from an EMBL/GenBank/DDBJ whole genome shotgun (WGS) entry which is preliminary data.</text>
</comment>
<evidence type="ECO:0000313" key="2">
    <source>
        <dbReference type="EMBL" id="MCG2459159.1"/>
    </source>
</evidence>